<keyword evidence="3 5" id="KW-0375">Hydrogen ion transport</keyword>
<evidence type="ECO:0000256" key="5">
    <source>
        <dbReference type="RuleBase" id="RU364019"/>
    </source>
</evidence>
<comment type="similarity">
    <text evidence="1 5">Belongs to the V-ATPase G subunit family.</text>
</comment>
<reference evidence="7" key="1">
    <citation type="submission" date="2015-12" db="EMBL/GenBank/DDBJ databases">
        <title>De novo transcriptome assembly of four potential Pierce s Disease insect vectors from Arizona vineyards.</title>
        <authorList>
            <person name="Tassone E.E."/>
        </authorList>
    </citation>
    <scope>NUCLEOTIDE SEQUENCE</scope>
</reference>
<keyword evidence="6" id="KW-0175">Coiled coil</keyword>
<name>A0A1B6D6X7_9HEMI</name>
<dbReference type="NCBIfam" id="TIGR01147">
    <property type="entry name" value="V_ATP_synt_G"/>
    <property type="match status" value="1"/>
</dbReference>
<dbReference type="Gene3D" id="1.20.5.2950">
    <property type="match status" value="2"/>
</dbReference>
<comment type="subunit">
    <text evidence="5">V-ATPase is a heteromultimeric enzyme made up of two complexes: the ATP-hydrolytic V1 complex and the proton translocation V0 complex.</text>
</comment>
<keyword evidence="4 5" id="KW-0406">Ion transport</keyword>
<evidence type="ECO:0000256" key="3">
    <source>
        <dbReference type="ARBA" id="ARBA00022781"/>
    </source>
</evidence>
<sequence>MSSNWEIKKLLEADRLAGERINRAKQRRVEREKLIKQEAQKEIDSFKTTKEEEIMEMERKLKLEKDRVISELEQEISIKLEALNRIVEENKEAVIKKMLGQIFDIGPEMHQSFDHLEKLIKQEAQKEIDSFKTTKEEEIMEMERKLKLEKDRVISELEQEISIKLEALNRIVE</sequence>
<feature type="non-terminal residue" evidence="7">
    <location>
        <position position="173"/>
    </location>
</feature>
<evidence type="ECO:0000256" key="4">
    <source>
        <dbReference type="ARBA" id="ARBA00023065"/>
    </source>
</evidence>
<feature type="coiled-coil region" evidence="6">
    <location>
        <begin position="22"/>
        <end position="89"/>
    </location>
</feature>
<evidence type="ECO:0000313" key="7">
    <source>
        <dbReference type="EMBL" id="JAS21441.1"/>
    </source>
</evidence>
<dbReference type="PANTHER" id="PTHR12713">
    <property type="entry name" value="VACUOLAR ATP SYNTHASE SUBUNIT G"/>
    <property type="match status" value="1"/>
</dbReference>
<evidence type="ECO:0000256" key="2">
    <source>
        <dbReference type="ARBA" id="ARBA00022448"/>
    </source>
</evidence>
<keyword evidence="2 5" id="KW-0813">Transport</keyword>
<dbReference type="GO" id="GO:0000221">
    <property type="term" value="C:vacuolar proton-transporting V-type ATPase, V1 domain"/>
    <property type="evidence" value="ECO:0007669"/>
    <property type="project" value="TreeGrafter"/>
</dbReference>
<organism evidence="7">
    <name type="scientific">Clastoptera arizonana</name>
    <name type="common">Arizona spittle bug</name>
    <dbReference type="NCBI Taxonomy" id="38151"/>
    <lineage>
        <taxon>Eukaryota</taxon>
        <taxon>Metazoa</taxon>
        <taxon>Ecdysozoa</taxon>
        <taxon>Arthropoda</taxon>
        <taxon>Hexapoda</taxon>
        <taxon>Insecta</taxon>
        <taxon>Pterygota</taxon>
        <taxon>Neoptera</taxon>
        <taxon>Paraneoptera</taxon>
        <taxon>Hemiptera</taxon>
        <taxon>Auchenorrhyncha</taxon>
        <taxon>Cercopoidea</taxon>
        <taxon>Clastopteridae</taxon>
        <taxon>Clastoptera</taxon>
    </lineage>
</organism>
<evidence type="ECO:0000256" key="6">
    <source>
        <dbReference type="SAM" id="Coils"/>
    </source>
</evidence>
<dbReference type="EMBL" id="GEDC01015857">
    <property type="protein sequence ID" value="JAS21441.1"/>
    <property type="molecule type" value="Transcribed_RNA"/>
</dbReference>
<gene>
    <name evidence="7" type="ORF">g.2377</name>
</gene>
<dbReference type="Pfam" id="PF03179">
    <property type="entry name" value="V-ATPase_G"/>
    <property type="match status" value="1"/>
</dbReference>
<proteinExistence type="inferred from homology"/>
<evidence type="ECO:0000256" key="1">
    <source>
        <dbReference type="ARBA" id="ARBA00010066"/>
    </source>
</evidence>
<feature type="coiled-coil region" evidence="6">
    <location>
        <begin position="121"/>
        <end position="152"/>
    </location>
</feature>
<comment type="function">
    <text evidence="5">Subunit of the V1 complex of vacuolar(H+)-ATPase (V-ATPase), a multisubunit enzyme composed of a peripheral complex (V1) that hydrolyzes ATP and a membrane integral complex (V0) that translocates protons. V-ATPase is responsible for acidifying and maintaining the pH of intracellular compartments and in some cell types, is targeted to the plasma membrane, where it is responsible for acidifying the extracellular environment.</text>
</comment>
<protein>
    <recommendedName>
        <fullName evidence="5">V-type proton ATPase subunit G</fullName>
    </recommendedName>
</protein>
<dbReference type="InterPro" id="IPR005124">
    <property type="entry name" value="V-ATPase_G"/>
</dbReference>
<accession>A0A1B6D6X7</accession>
<dbReference type="GO" id="GO:0016887">
    <property type="term" value="F:ATP hydrolysis activity"/>
    <property type="evidence" value="ECO:0007669"/>
    <property type="project" value="TreeGrafter"/>
</dbReference>
<dbReference type="AlphaFoldDB" id="A0A1B6D6X7"/>
<dbReference type="PANTHER" id="PTHR12713:SF11">
    <property type="entry name" value="V-TYPE PROTON ATPASE SUBUNIT G"/>
    <property type="match status" value="1"/>
</dbReference>
<dbReference type="GO" id="GO:0046961">
    <property type="term" value="F:proton-transporting ATPase activity, rotational mechanism"/>
    <property type="evidence" value="ECO:0007669"/>
    <property type="project" value="InterPro"/>
</dbReference>